<dbReference type="PANTHER" id="PTHR10133:SF27">
    <property type="entry name" value="DNA POLYMERASE NU"/>
    <property type="match status" value="1"/>
</dbReference>
<dbReference type="GO" id="GO:0003677">
    <property type="term" value="F:DNA binding"/>
    <property type="evidence" value="ECO:0007669"/>
    <property type="project" value="InterPro"/>
</dbReference>
<protein>
    <recommendedName>
        <fullName evidence="1">DNA-directed DNA polymerase</fullName>
        <ecNumber evidence="1">2.7.7.7</ecNumber>
    </recommendedName>
</protein>
<dbReference type="Gene3D" id="3.30.70.370">
    <property type="match status" value="1"/>
</dbReference>
<dbReference type="GO" id="GO:0006261">
    <property type="term" value="P:DNA-templated DNA replication"/>
    <property type="evidence" value="ECO:0007669"/>
    <property type="project" value="InterPro"/>
</dbReference>
<dbReference type="InterPro" id="IPR043502">
    <property type="entry name" value="DNA/RNA_pol_sf"/>
</dbReference>
<dbReference type="EMBL" id="SLXA01000001">
    <property type="protein sequence ID" value="TCO86397.1"/>
    <property type="molecule type" value="Genomic_DNA"/>
</dbReference>
<dbReference type="Proteomes" id="UP000295711">
    <property type="component" value="Unassembled WGS sequence"/>
</dbReference>
<dbReference type="InterPro" id="IPR002298">
    <property type="entry name" value="DNA_polymerase_A"/>
</dbReference>
<evidence type="ECO:0000256" key="1">
    <source>
        <dbReference type="ARBA" id="ARBA00012417"/>
    </source>
</evidence>
<accession>A0A4R2LL38</accession>
<comment type="caution">
    <text evidence="5">The sequence shown here is derived from an EMBL/GenBank/DDBJ whole genome shotgun (WGS) entry which is preliminary data.</text>
</comment>
<dbReference type="RefSeq" id="WP_132087461.1">
    <property type="nucleotide sequence ID" value="NZ_JANKAQ010000005.1"/>
</dbReference>
<reference evidence="5 6" key="1">
    <citation type="submission" date="2019-03" db="EMBL/GenBank/DDBJ databases">
        <title>Genomic Encyclopedia of Type Strains, Phase IV (KMG-IV): sequencing the most valuable type-strain genomes for metagenomic binning, comparative biology and taxonomic classification.</title>
        <authorList>
            <person name="Goeker M."/>
        </authorList>
    </citation>
    <scope>NUCLEOTIDE SEQUENCE [LARGE SCALE GENOMIC DNA]</scope>
    <source>
        <strain evidence="5 6">DSM 28559</strain>
    </source>
</reference>
<dbReference type="PANTHER" id="PTHR10133">
    <property type="entry name" value="DNA POLYMERASE I"/>
    <property type="match status" value="1"/>
</dbReference>
<dbReference type="AlphaFoldDB" id="A0A4R2LL38"/>
<dbReference type="EC" id="2.7.7.7" evidence="1"/>
<gene>
    <name evidence="5" type="ORF">EV212_101182</name>
</gene>
<dbReference type="OrthoDB" id="9764911at2"/>
<keyword evidence="6" id="KW-1185">Reference proteome</keyword>
<dbReference type="SUPFAM" id="SSF56672">
    <property type="entry name" value="DNA/RNA polymerases"/>
    <property type="match status" value="1"/>
</dbReference>
<dbReference type="CDD" id="cd08642">
    <property type="entry name" value="DNA_pol_A_pol_I_A"/>
    <property type="match status" value="1"/>
</dbReference>
<evidence type="ECO:0000259" key="4">
    <source>
        <dbReference type="SMART" id="SM00482"/>
    </source>
</evidence>
<feature type="domain" description="DNA-directed DNA polymerase family A palm" evidence="4">
    <location>
        <begin position="370"/>
        <end position="624"/>
    </location>
</feature>
<evidence type="ECO:0000313" key="5">
    <source>
        <dbReference type="EMBL" id="TCO86397.1"/>
    </source>
</evidence>
<keyword evidence="2" id="KW-0235">DNA replication</keyword>
<evidence type="ECO:0000313" key="6">
    <source>
        <dbReference type="Proteomes" id="UP000295711"/>
    </source>
</evidence>
<sequence length="658" mass="74081">MVIRHLSIDIETKSSADIGKTGLYRYAQDKDFGILLFAYQMDDSPVEIVDLACGEKIPEFIKACLSNPYVQKHAYNAAFEWYCLNQAGYETPLEQWRCTMAHGLYCGYTAGLDATGKAIGLPQDKQKLSVGKALIRYFCVPCKPTKTNGGRTWNLPKHAPEKWTLFKEYCKQDVVTEHEILQRLSLFPMPEDEVRLWQMDVRMNAYGVRVDKELISGALIVDAISSQRLIDEAYQLTGLPNPNSTAQLLAWLKDSGLDIPNLQKATVEEVLKNNISSGPRRVLEIRQQLGKTSIKKYVAMETAKGDDDRVRGLTQYYGANRTGRWAGRLVQMQNLPRNYIKTLDGARNLVKAKNYEGIRILYGNVPDTLSQLIRTAFIPSENHKFVVADFSAIEARVIAWLAGEQWVNEVFATHGKIYEATASQMFHVPVEKISKGNPEYGLRQKGKVATLALGYQGGVNALIAMGALSMGLTEEELPDIVHRWRSANRRICDLWYKIEQAALAVMQTAQSQAINGLIFSLEGDMIYGQCFLTVRLPSGRKLFYPRPFLQENQFGKMAVHYYSVGQQTHKWEISSTYGGKMTENIVQAIARDCLAETLKRIDDKGLQVVFHVHDEVIIDAPMDVSVDEICDLMAEPIPWAPGLILKGAGFESTYYMKD</sequence>
<organism evidence="5 6">
    <name type="scientific">Frisingicoccus caecimuris</name>
    <dbReference type="NCBI Taxonomy" id="1796636"/>
    <lineage>
        <taxon>Bacteria</taxon>
        <taxon>Bacillati</taxon>
        <taxon>Bacillota</taxon>
        <taxon>Clostridia</taxon>
        <taxon>Lachnospirales</taxon>
        <taxon>Lachnospiraceae</taxon>
        <taxon>Frisingicoccus</taxon>
    </lineage>
</organism>
<dbReference type="Pfam" id="PF00476">
    <property type="entry name" value="DNA_pol_A"/>
    <property type="match status" value="1"/>
</dbReference>
<name>A0A4R2LL38_9FIRM</name>
<evidence type="ECO:0000256" key="3">
    <source>
        <dbReference type="ARBA" id="ARBA00049244"/>
    </source>
</evidence>
<dbReference type="GO" id="GO:0006302">
    <property type="term" value="P:double-strand break repair"/>
    <property type="evidence" value="ECO:0007669"/>
    <property type="project" value="TreeGrafter"/>
</dbReference>
<dbReference type="SMART" id="SM00482">
    <property type="entry name" value="POLAc"/>
    <property type="match status" value="1"/>
</dbReference>
<comment type="catalytic activity">
    <reaction evidence="3">
        <text>DNA(n) + a 2'-deoxyribonucleoside 5'-triphosphate = DNA(n+1) + diphosphate</text>
        <dbReference type="Rhea" id="RHEA:22508"/>
        <dbReference type="Rhea" id="RHEA-COMP:17339"/>
        <dbReference type="Rhea" id="RHEA-COMP:17340"/>
        <dbReference type="ChEBI" id="CHEBI:33019"/>
        <dbReference type="ChEBI" id="CHEBI:61560"/>
        <dbReference type="ChEBI" id="CHEBI:173112"/>
        <dbReference type="EC" id="2.7.7.7"/>
    </reaction>
</comment>
<dbReference type="Gene3D" id="1.10.150.20">
    <property type="entry name" value="5' to 3' exonuclease, C-terminal subdomain"/>
    <property type="match status" value="1"/>
</dbReference>
<evidence type="ECO:0000256" key="2">
    <source>
        <dbReference type="ARBA" id="ARBA00022705"/>
    </source>
</evidence>
<dbReference type="InterPro" id="IPR001098">
    <property type="entry name" value="DNA-dir_DNA_pol_A_palm_dom"/>
</dbReference>
<proteinExistence type="predicted"/>
<dbReference type="GO" id="GO:0003887">
    <property type="term" value="F:DNA-directed DNA polymerase activity"/>
    <property type="evidence" value="ECO:0007669"/>
    <property type="project" value="UniProtKB-EC"/>
</dbReference>